<gene>
    <name evidence="3" type="ORF">LRAMOSA00642</name>
</gene>
<proteinExistence type="predicted"/>
<reference evidence="3" key="1">
    <citation type="journal article" date="2014" name="Genome Announc.">
        <title>De novo whole-genome sequence and genome annotation of Lichtheimia ramosa.</title>
        <authorList>
            <person name="Linde J."/>
            <person name="Schwartze V."/>
            <person name="Binder U."/>
            <person name="Lass-Florl C."/>
            <person name="Voigt K."/>
            <person name="Horn F."/>
        </authorList>
    </citation>
    <scope>NUCLEOTIDE SEQUENCE</scope>
    <source>
        <strain evidence="3">JMRC FSU:6197</strain>
    </source>
</reference>
<sequence>MKVTYLTGLALLPATAFAAVPSNNLQQQQQQEAVTNPRNVASGQLADVFDNQLLVVAQEMLKNMDTAIANQAHAAGVLAPPSIADAIYINIPNATNNTKEEIVDKVISGAKSVISGFIHGAQDVADGIVNGIHEVFGPHDDVDGDNQPEQPNDPPKPPTDPEIPTDPTPPGDPVVNQHVHRTMQTIFDHADAPKLLQIIENMSHMHKSFFNEFGTGNSPVERILKEIEAVVSTFHQELEHAEDPAALVSKLLPALRDMVTPQIEDAITTSGSNIDQIISESIDRNELEVFKQDLASAVDKDDAGIEGALAMSVARTMDMAAQEGAEFFKDYARAINTLVLVINHLDDHFNYAAERLEQVAEAIHNGTVLKNDALYNFITHIDDYYEFIDALADSVDNTFGFISKGAVDPAAAPAAAANNNLSLMIRTLQSIADSVINTAFGSIDYVNRTYVAPDKRKKPTAFNIIDKIVAAISQKNPKIGDILSKLVTFIETIKMADPDFISDIKDPKAIKDALHAILDAIKAVTSA</sequence>
<organism evidence="3">
    <name type="scientific">Lichtheimia ramosa</name>
    <dbReference type="NCBI Taxonomy" id="688394"/>
    <lineage>
        <taxon>Eukaryota</taxon>
        <taxon>Fungi</taxon>
        <taxon>Fungi incertae sedis</taxon>
        <taxon>Mucoromycota</taxon>
        <taxon>Mucoromycotina</taxon>
        <taxon>Mucoromycetes</taxon>
        <taxon>Mucorales</taxon>
        <taxon>Lichtheimiaceae</taxon>
        <taxon>Lichtheimia</taxon>
    </lineage>
</organism>
<protein>
    <submittedName>
        <fullName evidence="3">Uncharacterized protein</fullName>
    </submittedName>
</protein>
<feature type="compositionally biased region" description="Pro residues" evidence="1">
    <location>
        <begin position="151"/>
        <end position="172"/>
    </location>
</feature>
<evidence type="ECO:0000313" key="3">
    <source>
        <dbReference type="EMBL" id="CDS03240.1"/>
    </source>
</evidence>
<accession>A0A077W8Z7</accession>
<dbReference type="OrthoDB" id="2263908at2759"/>
<dbReference type="AlphaFoldDB" id="A0A077W8Z7"/>
<feature type="region of interest" description="Disordered" evidence="1">
    <location>
        <begin position="134"/>
        <end position="176"/>
    </location>
</feature>
<evidence type="ECO:0000256" key="1">
    <source>
        <dbReference type="SAM" id="MobiDB-lite"/>
    </source>
</evidence>
<feature type="signal peptide" evidence="2">
    <location>
        <begin position="1"/>
        <end position="18"/>
    </location>
</feature>
<evidence type="ECO:0000256" key="2">
    <source>
        <dbReference type="SAM" id="SignalP"/>
    </source>
</evidence>
<feature type="chain" id="PRO_5001726076" evidence="2">
    <location>
        <begin position="19"/>
        <end position="527"/>
    </location>
</feature>
<name>A0A077W8Z7_9FUNG</name>
<keyword evidence="2" id="KW-0732">Signal</keyword>
<dbReference type="EMBL" id="LK023313">
    <property type="protein sequence ID" value="CDS03240.1"/>
    <property type="molecule type" value="Genomic_DNA"/>
</dbReference>